<dbReference type="OrthoDB" id="5986190at2759"/>
<dbReference type="RefSeq" id="XP_040698832.1">
    <property type="nucleotide sequence ID" value="XM_040845287.1"/>
</dbReference>
<dbReference type="SMART" id="SM00220">
    <property type="entry name" value="S_TKc"/>
    <property type="match status" value="1"/>
</dbReference>
<evidence type="ECO:0000313" key="3">
    <source>
        <dbReference type="Proteomes" id="UP000184356"/>
    </source>
</evidence>
<reference evidence="3" key="1">
    <citation type="journal article" date="2017" name="Genome Biol.">
        <title>Comparative genomics reveals high biological diversity and specific adaptations in the industrially and medically important fungal genus Aspergillus.</title>
        <authorList>
            <person name="de Vries R.P."/>
            <person name="Riley R."/>
            <person name="Wiebenga A."/>
            <person name="Aguilar-Osorio G."/>
            <person name="Amillis S."/>
            <person name="Uchima C.A."/>
            <person name="Anderluh G."/>
            <person name="Asadollahi M."/>
            <person name="Askin M."/>
            <person name="Barry K."/>
            <person name="Battaglia E."/>
            <person name="Bayram O."/>
            <person name="Benocci T."/>
            <person name="Braus-Stromeyer S.A."/>
            <person name="Caldana C."/>
            <person name="Canovas D."/>
            <person name="Cerqueira G.C."/>
            <person name="Chen F."/>
            <person name="Chen W."/>
            <person name="Choi C."/>
            <person name="Clum A."/>
            <person name="Dos Santos R.A."/>
            <person name="Damasio A.R."/>
            <person name="Diallinas G."/>
            <person name="Emri T."/>
            <person name="Fekete E."/>
            <person name="Flipphi M."/>
            <person name="Freyberg S."/>
            <person name="Gallo A."/>
            <person name="Gournas C."/>
            <person name="Habgood R."/>
            <person name="Hainaut M."/>
            <person name="Harispe M.L."/>
            <person name="Henrissat B."/>
            <person name="Hilden K.S."/>
            <person name="Hope R."/>
            <person name="Hossain A."/>
            <person name="Karabika E."/>
            <person name="Karaffa L."/>
            <person name="Karanyi Z."/>
            <person name="Krasevec N."/>
            <person name="Kuo A."/>
            <person name="Kusch H."/>
            <person name="LaButti K."/>
            <person name="Lagendijk E.L."/>
            <person name="Lapidus A."/>
            <person name="Levasseur A."/>
            <person name="Lindquist E."/>
            <person name="Lipzen A."/>
            <person name="Logrieco A.F."/>
            <person name="MacCabe A."/>
            <person name="Maekelae M.R."/>
            <person name="Malavazi I."/>
            <person name="Melin P."/>
            <person name="Meyer V."/>
            <person name="Mielnichuk N."/>
            <person name="Miskei M."/>
            <person name="Molnar A.P."/>
            <person name="Mule G."/>
            <person name="Ngan C.Y."/>
            <person name="Orejas M."/>
            <person name="Orosz E."/>
            <person name="Ouedraogo J.P."/>
            <person name="Overkamp K.M."/>
            <person name="Park H.-S."/>
            <person name="Perrone G."/>
            <person name="Piumi F."/>
            <person name="Punt P.J."/>
            <person name="Ram A.F."/>
            <person name="Ramon A."/>
            <person name="Rauscher S."/>
            <person name="Record E."/>
            <person name="Riano-Pachon D.M."/>
            <person name="Robert V."/>
            <person name="Roehrig J."/>
            <person name="Ruller R."/>
            <person name="Salamov A."/>
            <person name="Salih N.S."/>
            <person name="Samson R.A."/>
            <person name="Sandor E."/>
            <person name="Sanguinetti M."/>
            <person name="Schuetze T."/>
            <person name="Sepcic K."/>
            <person name="Shelest E."/>
            <person name="Sherlock G."/>
            <person name="Sophianopoulou V."/>
            <person name="Squina F.M."/>
            <person name="Sun H."/>
            <person name="Susca A."/>
            <person name="Todd R.B."/>
            <person name="Tsang A."/>
            <person name="Unkles S.E."/>
            <person name="van de Wiele N."/>
            <person name="van Rossen-Uffink D."/>
            <person name="Oliveira J.V."/>
            <person name="Vesth T.C."/>
            <person name="Visser J."/>
            <person name="Yu J.-H."/>
            <person name="Zhou M."/>
            <person name="Andersen M.R."/>
            <person name="Archer D.B."/>
            <person name="Baker S.E."/>
            <person name="Benoit I."/>
            <person name="Brakhage A.A."/>
            <person name="Braus G.H."/>
            <person name="Fischer R."/>
            <person name="Frisvad J.C."/>
            <person name="Goldman G.H."/>
            <person name="Houbraken J."/>
            <person name="Oakley B."/>
            <person name="Pocsi I."/>
            <person name="Scazzocchio C."/>
            <person name="Seiboth B."/>
            <person name="vanKuyk P.A."/>
            <person name="Wortman J."/>
            <person name="Dyer P.S."/>
            <person name="Grigoriev I.V."/>
        </authorList>
    </citation>
    <scope>NUCLEOTIDE SEQUENCE [LARGE SCALE GENOMIC DNA]</scope>
    <source>
        <strain evidence="3">CBS 593.65</strain>
    </source>
</reference>
<dbReference type="Gene3D" id="1.10.510.10">
    <property type="entry name" value="Transferase(Phosphotransferase) domain 1"/>
    <property type="match status" value="1"/>
</dbReference>
<dbReference type="Pfam" id="PF00069">
    <property type="entry name" value="Pkinase"/>
    <property type="match status" value="1"/>
</dbReference>
<dbReference type="VEuPathDB" id="FungiDB:ASPSYDRAFT_34838"/>
<dbReference type="GO" id="GO:0005524">
    <property type="term" value="F:ATP binding"/>
    <property type="evidence" value="ECO:0007669"/>
    <property type="project" value="InterPro"/>
</dbReference>
<gene>
    <name evidence="2" type="ORF">ASPSYDRAFT_34838</name>
</gene>
<evidence type="ECO:0000259" key="1">
    <source>
        <dbReference type="PROSITE" id="PS50011"/>
    </source>
</evidence>
<name>A0A1L9T6H0_9EURO</name>
<dbReference type="PROSITE" id="PS50011">
    <property type="entry name" value="PROTEIN_KINASE_DOM"/>
    <property type="match status" value="1"/>
</dbReference>
<dbReference type="SUPFAM" id="SSF82171">
    <property type="entry name" value="DPP6 N-terminal domain-like"/>
    <property type="match status" value="1"/>
</dbReference>
<dbReference type="InterPro" id="IPR011009">
    <property type="entry name" value="Kinase-like_dom_sf"/>
</dbReference>
<dbReference type="InterPro" id="IPR008271">
    <property type="entry name" value="Ser/Thr_kinase_AS"/>
</dbReference>
<dbReference type="PANTHER" id="PTHR24359">
    <property type="entry name" value="SERINE/THREONINE-PROTEIN KINASE SBK1"/>
    <property type="match status" value="1"/>
</dbReference>
<dbReference type="SUPFAM" id="SSF56112">
    <property type="entry name" value="Protein kinase-like (PK-like)"/>
    <property type="match status" value="1"/>
</dbReference>
<dbReference type="InterPro" id="IPR000719">
    <property type="entry name" value="Prot_kinase_dom"/>
</dbReference>
<dbReference type="PANTHER" id="PTHR24359:SF37">
    <property type="entry name" value="PROTEIN KINASE DOMAIN-CONTAINING PROTEIN"/>
    <property type="match status" value="1"/>
</dbReference>
<dbReference type="GO" id="GO:0004674">
    <property type="term" value="F:protein serine/threonine kinase activity"/>
    <property type="evidence" value="ECO:0007669"/>
    <property type="project" value="TreeGrafter"/>
</dbReference>
<evidence type="ECO:0000313" key="2">
    <source>
        <dbReference type="EMBL" id="OJJ55026.1"/>
    </source>
</evidence>
<dbReference type="EMBL" id="KV878593">
    <property type="protein sequence ID" value="OJJ55026.1"/>
    <property type="molecule type" value="Genomic_DNA"/>
</dbReference>
<organism evidence="2 3">
    <name type="scientific">Aspergillus sydowii CBS 593.65</name>
    <dbReference type="NCBI Taxonomy" id="1036612"/>
    <lineage>
        <taxon>Eukaryota</taxon>
        <taxon>Fungi</taxon>
        <taxon>Dikarya</taxon>
        <taxon>Ascomycota</taxon>
        <taxon>Pezizomycotina</taxon>
        <taxon>Eurotiomycetes</taxon>
        <taxon>Eurotiomycetidae</taxon>
        <taxon>Eurotiales</taxon>
        <taxon>Aspergillaceae</taxon>
        <taxon>Aspergillus</taxon>
        <taxon>Aspergillus subgen. Nidulantes</taxon>
    </lineage>
</organism>
<proteinExistence type="predicted"/>
<dbReference type="AlphaFoldDB" id="A0A1L9T6H0"/>
<dbReference type="PROSITE" id="PS00108">
    <property type="entry name" value="PROTEIN_KINASE_ST"/>
    <property type="match status" value="1"/>
</dbReference>
<sequence length="974" mass="111205">MAPRSQDKLHTEVYQEVYTLLERKDDETLRFAPDGTAEQVLHADKLRRFFRSLLDSDQTALVQFNATEDELITRVKERRLQPFLAVLIIAGCSMTTARTVTTKLIANQPPSSRQGIVAGSLPIGQEDLCDIFNGDQVDTDKFLGKQAYFCPVVIRNRQETRIEDTNQRRLPYLEEQSLRKGSFGHVFRVKIAKGHFYDPVRKTVNPEPLEIARKDYELSSEFDAAGEREIMEQIFASSASTCPNILNNMGSLAFGPSVYSLFMPLAICDLRQYMMELHQARFNSIEERMEVLRCAIGLTGGLHFLHREMRTRDMAHLVCYHLDLKPSNILIFRETGTDGEISTIWKISDFGMSRMKIRHSQERVEKEKDVTSWFIRRSAPEDPSTAPTKNRRAEGTYLAPESVSPEPTMKTHSDVWSLGCVLSVVFTHMEEGREGLRKYTAERLRHDDGAGSDRFFVLSRGFRAATLNPAIKKTHGDLVRRASSRSHEEGHLMKVALEFVENHVLQIDQRKRQDAKRVESMLEDTFKSYMKLLAGPGVAKPSRKPRGERIRHKVVTRISPKPTEMVHDTAETWCLSEVEAFKGCQISPDCSFVAYWTDRKILLYSKHSLNSTTSHDITSASQYTIDKEACFWNTLRLTDKYLVASTTSATFQVRNRSRRIAYNGVTDGTVEFKCYIFDLRDGGLKILRVVDLPQPAISKLAISPKSRSLACVVRSSDDDRNPGSLLIFRLSEFLRRVSRRLDTRTVGEVAHQRCVLDELPDIYVDTWWKCPLEWRARNIARMLFSTEEDVYFVVRPELTVRKSRKRVYVVHVNISTKDLHFLPIEPLGLDSSTTARLFTTFSPFVSEAATCAVVTREKQLHIHNLIAGDLATPIRKDIKNYRIVKLLKESEDNRLYAVARQSANYRMMLVEMTVPRSNDDEVQTRELAHLPDLADDDQFIARLLNETNGKSVLIASVVGSGQRAIHRVGFEGHQ</sequence>
<accession>A0A1L9T6H0</accession>
<protein>
    <recommendedName>
        <fullName evidence="1">Protein kinase domain-containing protein</fullName>
    </recommendedName>
</protein>
<keyword evidence="3" id="KW-1185">Reference proteome</keyword>
<feature type="domain" description="Protein kinase" evidence="1">
    <location>
        <begin position="172"/>
        <end position="526"/>
    </location>
</feature>
<dbReference type="Proteomes" id="UP000184356">
    <property type="component" value="Unassembled WGS sequence"/>
</dbReference>
<dbReference type="GeneID" id="63761360"/>